<feature type="transmembrane region" description="Helical" evidence="10">
    <location>
        <begin position="336"/>
        <end position="353"/>
    </location>
</feature>
<dbReference type="CDD" id="cd17472">
    <property type="entry name" value="MFS_YajR_like"/>
    <property type="match status" value="1"/>
</dbReference>
<feature type="transmembrane region" description="Helical" evidence="10">
    <location>
        <begin position="114"/>
        <end position="132"/>
    </location>
</feature>
<feature type="transmembrane region" description="Helical" evidence="10">
    <location>
        <begin position="48"/>
        <end position="70"/>
    </location>
</feature>
<dbReference type="SUPFAM" id="SSF103473">
    <property type="entry name" value="MFS general substrate transporter"/>
    <property type="match status" value="1"/>
</dbReference>
<evidence type="ECO:0000256" key="10">
    <source>
        <dbReference type="SAM" id="Phobius"/>
    </source>
</evidence>
<dbReference type="Gene3D" id="1.20.1250.20">
    <property type="entry name" value="MFS general substrate transporter like domains"/>
    <property type="match status" value="1"/>
</dbReference>
<comment type="similarity">
    <text evidence="3">Belongs to the major facilitator superfamily. TCR/Tet family.</text>
</comment>
<dbReference type="PROSITE" id="PS50850">
    <property type="entry name" value="MFS"/>
    <property type="match status" value="1"/>
</dbReference>
<name>A0A1H3FDG1_9BURK</name>
<evidence type="ECO:0000256" key="2">
    <source>
        <dbReference type="ARBA" id="ARBA00004651"/>
    </source>
</evidence>
<evidence type="ECO:0000313" key="12">
    <source>
        <dbReference type="EMBL" id="SDX89123.1"/>
    </source>
</evidence>
<dbReference type="InterPro" id="IPR050171">
    <property type="entry name" value="MFS_Transporters"/>
</dbReference>
<feature type="transmembrane region" description="Helical" evidence="10">
    <location>
        <begin position="201"/>
        <end position="220"/>
    </location>
</feature>
<dbReference type="PRINTS" id="PR01035">
    <property type="entry name" value="TCRTETA"/>
</dbReference>
<feature type="compositionally biased region" description="Low complexity" evidence="9">
    <location>
        <begin position="26"/>
        <end position="36"/>
    </location>
</feature>
<keyword evidence="6 10" id="KW-0812">Transmembrane</keyword>
<feature type="transmembrane region" description="Helical" evidence="10">
    <location>
        <begin position="280"/>
        <end position="298"/>
    </location>
</feature>
<feature type="transmembrane region" description="Helical" evidence="10">
    <location>
        <begin position="82"/>
        <end position="102"/>
    </location>
</feature>
<evidence type="ECO:0000256" key="4">
    <source>
        <dbReference type="ARBA" id="ARBA00022448"/>
    </source>
</evidence>
<evidence type="ECO:0000259" key="11">
    <source>
        <dbReference type="PROSITE" id="PS50850"/>
    </source>
</evidence>
<proteinExistence type="inferred from homology"/>
<dbReference type="InterPro" id="IPR020846">
    <property type="entry name" value="MFS_dom"/>
</dbReference>
<dbReference type="PANTHER" id="PTHR23517">
    <property type="entry name" value="RESISTANCE PROTEIN MDTM, PUTATIVE-RELATED-RELATED"/>
    <property type="match status" value="1"/>
</dbReference>
<dbReference type="InterPro" id="IPR005829">
    <property type="entry name" value="Sugar_transporter_CS"/>
</dbReference>
<dbReference type="PANTHER" id="PTHR23517:SF2">
    <property type="entry name" value="MULTIDRUG RESISTANCE PROTEIN MDTH"/>
    <property type="match status" value="1"/>
</dbReference>
<keyword evidence="5" id="KW-1003">Cell membrane</keyword>
<evidence type="ECO:0000256" key="8">
    <source>
        <dbReference type="ARBA" id="ARBA00023136"/>
    </source>
</evidence>
<protein>
    <submittedName>
        <fullName evidence="12">Predicted arabinose efflux permease, MFS family</fullName>
    </submittedName>
</protein>
<dbReference type="InterPro" id="IPR036259">
    <property type="entry name" value="MFS_trans_sf"/>
</dbReference>
<feature type="transmembrane region" description="Helical" evidence="10">
    <location>
        <begin position="402"/>
        <end position="422"/>
    </location>
</feature>
<keyword evidence="7 10" id="KW-1133">Transmembrane helix</keyword>
<comment type="function">
    <text evidence="1">Resistance to tetracycline by an active tetracycline efflux. This is an energy-dependent process that decreases the accumulation of the antibiotic in whole cells. This protein functions as a metal-tetracycline/H(+) antiporter.</text>
</comment>
<evidence type="ECO:0000256" key="7">
    <source>
        <dbReference type="ARBA" id="ARBA00022989"/>
    </source>
</evidence>
<dbReference type="Pfam" id="PF07690">
    <property type="entry name" value="MFS_1"/>
    <property type="match status" value="1"/>
</dbReference>
<evidence type="ECO:0000256" key="6">
    <source>
        <dbReference type="ARBA" id="ARBA00022692"/>
    </source>
</evidence>
<gene>
    <name evidence="12" type="ORF">SAMN05421547_101620</name>
</gene>
<dbReference type="GO" id="GO:0005886">
    <property type="term" value="C:plasma membrane"/>
    <property type="evidence" value="ECO:0007669"/>
    <property type="project" value="UniProtKB-SubCell"/>
</dbReference>
<evidence type="ECO:0000256" key="1">
    <source>
        <dbReference type="ARBA" id="ARBA00003279"/>
    </source>
</evidence>
<keyword evidence="8 10" id="KW-0472">Membrane</keyword>
<dbReference type="InterPro" id="IPR011701">
    <property type="entry name" value="MFS"/>
</dbReference>
<feature type="transmembrane region" description="Helical" evidence="10">
    <location>
        <begin position="310"/>
        <end position="330"/>
    </location>
</feature>
<evidence type="ECO:0000256" key="3">
    <source>
        <dbReference type="ARBA" id="ARBA00007520"/>
    </source>
</evidence>
<dbReference type="InterPro" id="IPR001958">
    <property type="entry name" value="Tet-R_TetA/multi-R_MdtG-like"/>
</dbReference>
<evidence type="ECO:0000256" key="5">
    <source>
        <dbReference type="ARBA" id="ARBA00022475"/>
    </source>
</evidence>
<reference evidence="12 13" key="1">
    <citation type="submission" date="2016-10" db="EMBL/GenBank/DDBJ databases">
        <authorList>
            <person name="de Groot N.N."/>
        </authorList>
    </citation>
    <scope>NUCLEOTIDE SEQUENCE [LARGE SCALE GENOMIC DNA]</scope>
    <source>
        <strain evidence="12 13">LMG 24775</strain>
    </source>
</reference>
<accession>A0A1H3FDG1</accession>
<feature type="transmembrane region" description="Helical" evidence="10">
    <location>
        <begin position="171"/>
        <end position="195"/>
    </location>
</feature>
<feature type="transmembrane region" description="Helical" evidence="10">
    <location>
        <begin position="374"/>
        <end position="396"/>
    </location>
</feature>
<evidence type="ECO:0000313" key="13">
    <source>
        <dbReference type="Proteomes" id="UP000183417"/>
    </source>
</evidence>
<dbReference type="AlphaFoldDB" id="A0A1H3FDG1"/>
<feature type="transmembrane region" description="Helical" evidence="10">
    <location>
        <begin position="138"/>
        <end position="159"/>
    </location>
</feature>
<feature type="region of interest" description="Disordered" evidence="9">
    <location>
        <begin position="1"/>
        <end position="40"/>
    </location>
</feature>
<dbReference type="EMBL" id="FNPE01000001">
    <property type="protein sequence ID" value="SDX89123.1"/>
    <property type="molecule type" value="Genomic_DNA"/>
</dbReference>
<dbReference type="Proteomes" id="UP000183417">
    <property type="component" value="Unassembled WGS sequence"/>
</dbReference>
<dbReference type="GO" id="GO:0022857">
    <property type="term" value="F:transmembrane transporter activity"/>
    <property type="evidence" value="ECO:0007669"/>
    <property type="project" value="InterPro"/>
</dbReference>
<evidence type="ECO:0000256" key="9">
    <source>
        <dbReference type="SAM" id="MobiDB-lite"/>
    </source>
</evidence>
<comment type="subcellular location">
    <subcellularLocation>
        <location evidence="2">Cell membrane</location>
        <topology evidence="2">Multi-pass membrane protein</topology>
    </subcellularLocation>
</comment>
<organism evidence="12 13">
    <name type="scientific">Delftia lacustris</name>
    <dbReference type="NCBI Taxonomy" id="558537"/>
    <lineage>
        <taxon>Bacteria</taxon>
        <taxon>Pseudomonadati</taxon>
        <taxon>Pseudomonadota</taxon>
        <taxon>Betaproteobacteria</taxon>
        <taxon>Burkholderiales</taxon>
        <taxon>Comamonadaceae</taxon>
        <taxon>Delftia</taxon>
    </lineage>
</organism>
<sequence length="429" mass="44488">MGENGGLLAPTTVHPVLDSPTPVHGAQAPAPSSAASGRMTSQERRSSASLALIFALRMLGLFLVLPVFALEARKYPGGDDPAMIGLAMGLYGLTQAVFQLPLGLASDRFGRKRVIVAGLLVFAAGSLLAATADSLLGLMWGRGLQGAGAVSAAVTALLADLTRDSVRTKAMAMVGGSIGLMFALALVLSPLLAAWGGLPGIFGLTCALALAGIAVVLWVVPPEPARHADQPRGRMAELWRHGDLVRLNLGVFVLHTVQMSMWVAVPAMLVQAGLDKQAHWHVYLPAVVLSFAAMGGLFAMERRGRLRAALLGAIALITLVQIGLGLLAAGGTQPPLWAMAVLMFVFFCGFNALEATQPSLVSRMAPAPLRGAALGAYNTLQSLGLFAGGALGGAVAKWAGMPGLFTLTSVLAVLWLVVTWPLRPVGRHG</sequence>
<feature type="transmembrane region" description="Helical" evidence="10">
    <location>
        <begin position="244"/>
        <end position="268"/>
    </location>
</feature>
<keyword evidence="4" id="KW-0813">Transport</keyword>
<feature type="domain" description="Major facilitator superfamily (MFS) profile" evidence="11">
    <location>
        <begin position="46"/>
        <end position="427"/>
    </location>
</feature>
<dbReference type="PROSITE" id="PS00216">
    <property type="entry name" value="SUGAR_TRANSPORT_1"/>
    <property type="match status" value="1"/>
</dbReference>